<protein>
    <recommendedName>
        <fullName evidence="2 4">acylphosphatase</fullName>
        <ecNumber evidence="2 4">3.6.1.7</ecNumber>
    </recommendedName>
</protein>
<dbReference type="EC" id="3.6.1.7" evidence="2 4"/>
<name>A0A523QIR8_UNCAE</name>
<dbReference type="GO" id="GO:0003998">
    <property type="term" value="F:acylphosphatase activity"/>
    <property type="evidence" value="ECO:0007669"/>
    <property type="project" value="UniProtKB-EC"/>
</dbReference>
<dbReference type="AlphaFoldDB" id="A0A523QIR8"/>
<comment type="similarity">
    <text evidence="1 5">Belongs to the acylphosphatase family.</text>
</comment>
<dbReference type="EMBL" id="SOKU01000205">
    <property type="protein sequence ID" value="TES85515.1"/>
    <property type="molecule type" value="Genomic_DNA"/>
</dbReference>
<keyword evidence="4" id="KW-0378">Hydrolase</keyword>
<evidence type="ECO:0000256" key="2">
    <source>
        <dbReference type="ARBA" id="ARBA00012150"/>
    </source>
</evidence>
<dbReference type="SUPFAM" id="SSF54975">
    <property type="entry name" value="Acylphosphatase/BLUF domain-like"/>
    <property type="match status" value="1"/>
</dbReference>
<dbReference type="Pfam" id="PF00708">
    <property type="entry name" value="Acylphosphatase"/>
    <property type="match status" value="1"/>
</dbReference>
<sequence>MKKVRVHVLIKGRVQGVFFRTEPHQMAFRLGMKGWVRNAWGGNVEAVFEAEEEAVKRMIAWCHKGPPAAFVERVEEEWEKYRGEFDTFSVRY</sequence>
<dbReference type="PROSITE" id="PS51160">
    <property type="entry name" value="ACYLPHOSPHATASE_3"/>
    <property type="match status" value="1"/>
</dbReference>
<comment type="caution">
    <text evidence="7">The sequence shown here is derived from an EMBL/GenBank/DDBJ whole genome shotgun (WGS) entry which is preliminary data.</text>
</comment>
<dbReference type="Proteomes" id="UP000320781">
    <property type="component" value="Unassembled WGS sequence"/>
</dbReference>
<evidence type="ECO:0000256" key="5">
    <source>
        <dbReference type="RuleBase" id="RU004168"/>
    </source>
</evidence>
<evidence type="ECO:0000256" key="1">
    <source>
        <dbReference type="ARBA" id="ARBA00005614"/>
    </source>
</evidence>
<evidence type="ECO:0000256" key="4">
    <source>
        <dbReference type="PROSITE-ProRule" id="PRU00520"/>
    </source>
</evidence>
<organism evidence="7 8">
    <name type="scientific">Aerophobetes bacterium</name>
    <dbReference type="NCBI Taxonomy" id="2030807"/>
    <lineage>
        <taxon>Bacteria</taxon>
        <taxon>Candidatus Aerophobota</taxon>
    </lineage>
</organism>
<reference evidence="7 8" key="1">
    <citation type="submission" date="2019-03" db="EMBL/GenBank/DDBJ databases">
        <title>Metabolic potential of uncultured bacteria and archaea associated with petroleum seepage in deep-sea sediments.</title>
        <authorList>
            <person name="Dong X."/>
            <person name="Hubert C."/>
        </authorList>
    </citation>
    <scope>NUCLEOTIDE SEQUENCE [LARGE SCALE GENOMIC DNA]</scope>
    <source>
        <strain evidence="7">E44_bin92</strain>
    </source>
</reference>
<proteinExistence type="inferred from homology"/>
<dbReference type="PANTHER" id="PTHR47268:SF4">
    <property type="entry name" value="ACYLPHOSPHATASE"/>
    <property type="match status" value="1"/>
</dbReference>
<accession>A0A523QIR8</accession>
<evidence type="ECO:0000256" key="3">
    <source>
        <dbReference type="ARBA" id="ARBA00047645"/>
    </source>
</evidence>
<evidence type="ECO:0000313" key="7">
    <source>
        <dbReference type="EMBL" id="TES85515.1"/>
    </source>
</evidence>
<dbReference type="InterPro" id="IPR017968">
    <property type="entry name" value="Acylphosphatase_CS"/>
</dbReference>
<feature type="active site" evidence="4">
    <location>
        <position position="38"/>
    </location>
</feature>
<dbReference type="PANTHER" id="PTHR47268">
    <property type="entry name" value="ACYLPHOSPHATASE"/>
    <property type="match status" value="1"/>
</dbReference>
<dbReference type="InterPro" id="IPR001792">
    <property type="entry name" value="Acylphosphatase-like_dom"/>
</dbReference>
<comment type="catalytic activity">
    <reaction evidence="3 4">
        <text>an acyl phosphate + H2O = a carboxylate + phosphate + H(+)</text>
        <dbReference type="Rhea" id="RHEA:14965"/>
        <dbReference type="ChEBI" id="CHEBI:15377"/>
        <dbReference type="ChEBI" id="CHEBI:15378"/>
        <dbReference type="ChEBI" id="CHEBI:29067"/>
        <dbReference type="ChEBI" id="CHEBI:43474"/>
        <dbReference type="ChEBI" id="CHEBI:59918"/>
        <dbReference type="EC" id="3.6.1.7"/>
    </reaction>
</comment>
<evidence type="ECO:0000313" key="8">
    <source>
        <dbReference type="Proteomes" id="UP000320781"/>
    </source>
</evidence>
<gene>
    <name evidence="7" type="ORF">E3J95_04220</name>
</gene>
<dbReference type="PROSITE" id="PS00150">
    <property type="entry name" value="ACYLPHOSPHATASE_1"/>
    <property type="match status" value="1"/>
</dbReference>
<feature type="domain" description="Acylphosphatase-like" evidence="6">
    <location>
        <begin position="5"/>
        <end position="92"/>
    </location>
</feature>
<dbReference type="InterPro" id="IPR020456">
    <property type="entry name" value="Acylphosphatase"/>
</dbReference>
<feature type="active site" evidence="4">
    <location>
        <position position="20"/>
    </location>
</feature>
<dbReference type="InterPro" id="IPR036046">
    <property type="entry name" value="Acylphosphatase-like_dom_sf"/>
</dbReference>
<dbReference type="Gene3D" id="3.30.70.100">
    <property type="match status" value="1"/>
</dbReference>
<evidence type="ECO:0000259" key="6">
    <source>
        <dbReference type="PROSITE" id="PS51160"/>
    </source>
</evidence>